<name>A0A929KX65_9SPHI</name>
<dbReference type="AlphaFoldDB" id="A0A929KX65"/>
<dbReference type="InterPro" id="IPR035093">
    <property type="entry name" value="RelE/ParE_toxin_dom_sf"/>
</dbReference>
<dbReference type="EMBL" id="JADFFL010000006">
    <property type="protein sequence ID" value="MBE9663294.1"/>
    <property type="molecule type" value="Genomic_DNA"/>
</dbReference>
<gene>
    <name evidence="1" type="ORF">IRJ16_15505</name>
</gene>
<accession>A0A929KX65</accession>
<dbReference type="RefSeq" id="WP_194112532.1">
    <property type="nucleotide sequence ID" value="NZ_JADFFL010000006.1"/>
</dbReference>
<evidence type="ECO:0000313" key="2">
    <source>
        <dbReference type="Proteomes" id="UP000622475"/>
    </source>
</evidence>
<organism evidence="1 2">
    <name type="scientific">Mucilaginibacter myungsuensis</name>
    <dbReference type="NCBI Taxonomy" id="649104"/>
    <lineage>
        <taxon>Bacteria</taxon>
        <taxon>Pseudomonadati</taxon>
        <taxon>Bacteroidota</taxon>
        <taxon>Sphingobacteriia</taxon>
        <taxon>Sphingobacteriales</taxon>
        <taxon>Sphingobacteriaceae</taxon>
        <taxon>Mucilaginibacter</taxon>
    </lineage>
</organism>
<comment type="caution">
    <text evidence="1">The sequence shown here is derived from an EMBL/GenBank/DDBJ whole genome shotgun (WGS) entry which is preliminary data.</text>
</comment>
<dbReference type="Proteomes" id="UP000622475">
    <property type="component" value="Unassembled WGS sequence"/>
</dbReference>
<dbReference type="Gene3D" id="3.30.2310.20">
    <property type="entry name" value="RelE-like"/>
    <property type="match status" value="1"/>
</dbReference>
<evidence type="ECO:0000313" key="1">
    <source>
        <dbReference type="EMBL" id="MBE9663294.1"/>
    </source>
</evidence>
<sequence>MALEVVYSDRAQETLRLTYNLISFKFGIKAANDFSNKAERTIRLIAFQPYMYKASTIDADVRIATITRQTSLFYFVADTKVILLFFFDNRQEPL</sequence>
<proteinExistence type="predicted"/>
<keyword evidence="2" id="KW-1185">Reference proteome</keyword>
<reference evidence="1" key="1">
    <citation type="submission" date="2020-10" db="EMBL/GenBank/DDBJ databases">
        <title>Mucilaginibacter mali sp. nov., isolated from rhizosphere soil of apple orchard.</title>
        <authorList>
            <person name="Lee J.-S."/>
            <person name="Kim H.S."/>
            <person name="Kim J.-S."/>
        </authorList>
    </citation>
    <scope>NUCLEOTIDE SEQUENCE</scope>
    <source>
        <strain evidence="1">KCTC 22746</strain>
    </source>
</reference>
<protein>
    <submittedName>
        <fullName evidence="1">Type II toxin-antitoxin system RelE/ParE family toxin</fullName>
    </submittedName>
</protein>